<keyword evidence="4" id="KW-1185">Reference proteome</keyword>
<proteinExistence type="predicted"/>
<sequence length="629" mass="68562">MMLLAAFLVVVAFLDGSIGDEGTENSSFQTPKTNIMVIPEHVDHFGNYTKSLPSFTSNHNIWKTNVVGVHSAFSSSTKSQNDQSYSLEIIGKDTSTDLENAMTADHAQTASFSESTLDSISNGTVRNNTKTVDVTKEDASGNIGGNIVKIKIPNNIPRIMRISVAKARALEENSSNTVKRSLWNFIKDTVSKVFVPARNESTSNSTNHTIVDAIVDGASAIVKGNSAQPNILRNITNMLGLGDPRNSTLVRKNSTSFWKSIGQSISNIIVPSGNISMMNMDKTNCTMINAVVGRATCILKNNPAKGAFLNNITRMLGIENDNTSVAGNNNSTSFWKSIMDSYSGVFVPSWNDKAENKDRSIRNVIVGGASDIMNDYPAKAIHSDDVLMSGGVDTDVLKKKLDAASELRLGHIRTTIYTYLMDKIPTTSAKKGNINSSGSIMANRIVDGVADIMKFNVTEINLFRSYVESLVGSVPEFDAHDPEQFAANKHKIVDLIVQGISDIVFIDIMESVLFTSYLESLVDKIPKHDGKTMKRGLMGIQISNNGSRAEDLGSLTPQASELKMNYCDPINGSLTANCTTKAARPALSQTRPYFIFVWIGLFWAFCCLVASGFRVLRACLEYLGQLFSQ</sequence>
<evidence type="ECO:0000313" key="4">
    <source>
        <dbReference type="Proteomes" id="UP000466442"/>
    </source>
</evidence>
<reference evidence="3" key="1">
    <citation type="journal article" date="2021" name="Mol. Ecol. Resour.">
        <title>Apolygus lucorum genome provides insights into omnivorousness and mesophyll feeding.</title>
        <authorList>
            <person name="Liu Y."/>
            <person name="Liu H."/>
            <person name="Wang H."/>
            <person name="Huang T."/>
            <person name="Liu B."/>
            <person name="Yang B."/>
            <person name="Yin L."/>
            <person name="Li B."/>
            <person name="Zhang Y."/>
            <person name="Zhang S."/>
            <person name="Jiang F."/>
            <person name="Zhang X."/>
            <person name="Ren Y."/>
            <person name="Wang B."/>
            <person name="Wang S."/>
            <person name="Lu Y."/>
            <person name="Wu K."/>
            <person name="Fan W."/>
            <person name="Wang G."/>
        </authorList>
    </citation>
    <scope>NUCLEOTIDE SEQUENCE</scope>
    <source>
        <strain evidence="3">12Hb</strain>
    </source>
</reference>
<accession>A0A8S9Y789</accession>
<feature type="transmembrane region" description="Helical" evidence="1">
    <location>
        <begin position="593"/>
        <end position="616"/>
    </location>
</feature>
<keyword evidence="1" id="KW-0812">Transmembrane</keyword>
<gene>
    <name evidence="3" type="ORF">GE061_000036</name>
</gene>
<evidence type="ECO:0000313" key="3">
    <source>
        <dbReference type="EMBL" id="KAF6215705.1"/>
    </source>
</evidence>
<comment type="caution">
    <text evidence="3">The sequence shown here is derived from an EMBL/GenBank/DDBJ whole genome shotgun (WGS) entry which is preliminary data.</text>
</comment>
<keyword evidence="2" id="KW-0732">Signal</keyword>
<keyword evidence="1" id="KW-1133">Transmembrane helix</keyword>
<dbReference type="EMBL" id="WIXP02000001">
    <property type="protein sequence ID" value="KAF6215705.1"/>
    <property type="molecule type" value="Genomic_DNA"/>
</dbReference>
<keyword evidence="1" id="KW-0472">Membrane</keyword>
<feature type="signal peptide" evidence="2">
    <location>
        <begin position="1"/>
        <end position="19"/>
    </location>
</feature>
<evidence type="ECO:0000256" key="1">
    <source>
        <dbReference type="SAM" id="Phobius"/>
    </source>
</evidence>
<dbReference type="AlphaFoldDB" id="A0A8S9Y789"/>
<feature type="chain" id="PRO_5035924434" evidence="2">
    <location>
        <begin position="20"/>
        <end position="629"/>
    </location>
</feature>
<name>A0A8S9Y789_APOLU</name>
<dbReference type="Proteomes" id="UP000466442">
    <property type="component" value="Linkage Group LG1"/>
</dbReference>
<organism evidence="3 4">
    <name type="scientific">Apolygus lucorum</name>
    <name type="common">Small green plant bug</name>
    <name type="synonym">Lygocoris lucorum</name>
    <dbReference type="NCBI Taxonomy" id="248454"/>
    <lineage>
        <taxon>Eukaryota</taxon>
        <taxon>Metazoa</taxon>
        <taxon>Ecdysozoa</taxon>
        <taxon>Arthropoda</taxon>
        <taxon>Hexapoda</taxon>
        <taxon>Insecta</taxon>
        <taxon>Pterygota</taxon>
        <taxon>Neoptera</taxon>
        <taxon>Paraneoptera</taxon>
        <taxon>Hemiptera</taxon>
        <taxon>Heteroptera</taxon>
        <taxon>Panheteroptera</taxon>
        <taxon>Cimicomorpha</taxon>
        <taxon>Miridae</taxon>
        <taxon>Mirini</taxon>
        <taxon>Apolygus</taxon>
    </lineage>
</organism>
<evidence type="ECO:0000256" key="2">
    <source>
        <dbReference type="SAM" id="SignalP"/>
    </source>
</evidence>
<protein>
    <submittedName>
        <fullName evidence="3">Uncharacterized protein</fullName>
    </submittedName>
</protein>